<keyword evidence="2" id="KW-0238">DNA-binding</keyword>
<organism evidence="6 7">
    <name type="scientific">Caenimonas koreensis DSM 17982</name>
    <dbReference type="NCBI Taxonomy" id="1121255"/>
    <lineage>
        <taxon>Bacteria</taxon>
        <taxon>Pseudomonadati</taxon>
        <taxon>Pseudomonadota</taxon>
        <taxon>Betaproteobacteria</taxon>
        <taxon>Burkholderiales</taxon>
        <taxon>Comamonadaceae</taxon>
        <taxon>Caenimonas</taxon>
    </lineage>
</organism>
<dbReference type="PROSITE" id="PS01117">
    <property type="entry name" value="HTH_MARR_1"/>
    <property type="match status" value="1"/>
</dbReference>
<evidence type="ECO:0000256" key="3">
    <source>
        <dbReference type="ARBA" id="ARBA00023163"/>
    </source>
</evidence>
<name>A0A844BCG3_9BURK</name>
<dbReference type="OrthoDB" id="117723at2"/>
<dbReference type="SUPFAM" id="SSF46785">
    <property type="entry name" value="Winged helix' DNA-binding domain"/>
    <property type="match status" value="1"/>
</dbReference>
<dbReference type="GO" id="GO:0006950">
    <property type="term" value="P:response to stress"/>
    <property type="evidence" value="ECO:0007669"/>
    <property type="project" value="TreeGrafter"/>
</dbReference>
<feature type="compositionally biased region" description="Low complexity" evidence="4">
    <location>
        <begin position="1"/>
        <end position="10"/>
    </location>
</feature>
<dbReference type="SMART" id="SM00347">
    <property type="entry name" value="HTH_MARR"/>
    <property type="match status" value="1"/>
</dbReference>
<evidence type="ECO:0000259" key="5">
    <source>
        <dbReference type="PROSITE" id="PS50995"/>
    </source>
</evidence>
<sequence>MSRTTPAKVPAKAKARPAAKPAVTEHVDTSYLEGLIGYNARRAALAVIEIFLQRMKVYKLRPVDFSVLSLITHNPGITSRQLCTTLGILPPNLVGMVNALEKRGLIERQPHPRDGRAVGLHLSASGIKLMRDAEKTAAELEAQAAARLSPSETKTLIRLLQKIYL</sequence>
<dbReference type="InterPro" id="IPR036388">
    <property type="entry name" value="WH-like_DNA-bd_sf"/>
</dbReference>
<dbReference type="EMBL" id="WJBU01000020">
    <property type="protein sequence ID" value="MRD49137.1"/>
    <property type="molecule type" value="Genomic_DNA"/>
</dbReference>
<dbReference type="InterPro" id="IPR000835">
    <property type="entry name" value="HTH_MarR-typ"/>
</dbReference>
<proteinExistence type="predicted"/>
<evidence type="ECO:0000313" key="6">
    <source>
        <dbReference type="EMBL" id="MRD49137.1"/>
    </source>
</evidence>
<dbReference type="GO" id="GO:0003677">
    <property type="term" value="F:DNA binding"/>
    <property type="evidence" value="ECO:0007669"/>
    <property type="project" value="UniProtKB-KW"/>
</dbReference>
<keyword evidence="3" id="KW-0804">Transcription</keyword>
<dbReference type="PANTHER" id="PTHR33164:SF89">
    <property type="entry name" value="MARR FAMILY REGULATORY PROTEIN"/>
    <property type="match status" value="1"/>
</dbReference>
<evidence type="ECO:0000313" key="7">
    <source>
        <dbReference type="Proteomes" id="UP000487350"/>
    </source>
</evidence>
<keyword evidence="1" id="KW-0805">Transcription regulation</keyword>
<protein>
    <submittedName>
        <fullName evidence="6">MarR family transcriptional regulator</fullName>
    </submittedName>
</protein>
<dbReference type="PANTHER" id="PTHR33164">
    <property type="entry name" value="TRANSCRIPTIONAL REGULATOR, MARR FAMILY"/>
    <property type="match status" value="1"/>
</dbReference>
<dbReference type="RefSeq" id="WP_153586450.1">
    <property type="nucleotide sequence ID" value="NZ_WJBU01000020.1"/>
</dbReference>
<reference evidence="6 7" key="1">
    <citation type="submission" date="2019-11" db="EMBL/GenBank/DDBJ databases">
        <title>Caenimonas koreensis gen. nov., sp. nov., isolated from activated sludge.</title>
        <authorList>
            <person name="Seung H.R."/>
        </authorList>
    </citation>
    <scope>NUCLEOTIDE SEQUENCE [LARGE SCALE GENOMIC DNA]</scope>
    <source>
        <strain evidence="6 7">EMB320</strain>
    </source>
</reference>
<evidence type="ECO:0000256" key="4">
    <source>
        <dbReference type="SAM" id="MobiDB-lite"/>
    </source>
</evidence>
<dbReference type="Gene3D" id="1.10.10.10">
    <property type="entry name" value="Winged helix-like DNA-binding domain superfamily/Winged helix DNA-binding domain"/>
    <property type="match status" value="1"/>
</dbReference>
<dbReference type="PRINTS" id="PR00598">
    <property type="entry name" value="HTHMARR"/>
</dbReference>
<feature type="region of interest" description="Disordered" evidence="4">
    <location>
        <begin position="1"/>
        <end position="21"/>
    </location>
</feature>
<dbReference type="InterPro" id="IPR023187">
    <property type="entry name" value="Tscrpt_reg_MarR-type_CS"/>
</dbReference>
<dbReference type="InterPro" id="IPR036390">
    <property type="entry name" value="WH_DNA-bd_sf"/>
</dbReference>
<feature type="domain" description="HTH marR-type" evidence="5">
    <location>
        <begin position="33"/>
        <end position="165"/>
    </location>
</feature>
<dbReference type="AlphaFoldDB" id="A0A844BCG3"/>
<keyword evidence="7" id="KW-1185">Reference proteome</keyword>
<dbReference type="PROSITE" id="PS50995">
    <property type="entry name" value="HTH_MARR_2"/>
    <property type="match status" value="1"/>
</dbReference>
<evidence type="ECO:0000256" key="1">
    <source>
        <dbReference type="ARBA" id="ARBA00023015"/>
    </source>
</evidence>
<comment type="caution">
    <text evidence="6">The sequence shown here is derived from an EMBL/GenBank/DDBJ whole genome shotgun (WGS) entry which is preliminary data.</text>
</comment>
<gene>
    <name evidence="6" type="ORF">GHT07_17820</name>
</gene>
<dbReference type="Pfam" id="PF12802">
    <property type="entry name" value="MarR_2"/>
    <property type="match status" value="1"/>
</dbReference>
<accession>A0A844BCG3</accession>
<dbReference type="Proteomes" id="UP000487350">
    <property type="component" value="Unassembled WGS sequence"/>
</dbReference>
<dbReference type="GO" id="GO:0003700">
    <property type="term" value="F:DNA-binding transcription factor activity"/>
    <property type="evidence" value="ECO:0007669"/>
    <property type="project" value="InterPro"/>
</dbReference>
<evidence type="ECO:0000256" key="2">
    <source>
        <dbReference type="ARBA" id="ARBA00023125"/>
    </source>
</evidence>
<dbReference type="InterPro" id="IPR039422">
    <property type="entry name" value="MarR/SlyA-like"/>
</dbReference>